<dbReference type="OrthoDB" id="10315153at2759"/>
<dbReference type="HOGENOM" id="CLU_1005388_0_0_1"/>
<dbReference type="AlphaFoldDB" id="L7JXE7"/>
<reference evidence="1 2" key="1">
    <citation type="journal article" date="2012" name="PLoS Pathog.">
        <title>The genome of the obligate intracellular parasite Trachipleistophora hominis: new insights into microsporidian genome dynamics and reductive evolution.</title>
        <authorList>
            <person name="Heinz E."/>
            <person name="Williams T.A."/>
            <person name="Nakjang S."/>
            <person name="Noel C.J."/>
            <person name="Swan D.C."/>
            <person name="Goldberg A.V."/>
            <person name="Harris S.R."/>
            <person name="Weinmaier T."/>
            <person name="Markert S."/>
            <person name="Becher D."/>
            <person name="Bernhardt J."/>
            <person name="Dagan T."/>
            <person name="Hacker C."/>
            <person name="Lucocq J.M."/>
            <person name="Schweder T."/>
            <person name="Rattei T."/>
            <person name="Hall N."/>
            <person name="Hirt R.P."/>
            <person name="Embley T.M."/>
        </authorList>
    </citation>
    <scope>NUCLEOTIDE SEQUENCE [LARGE SCALE GENOMIC DNA]</scope>
</reference>
<dbReference type="InParanoid" id="L7JXE7"/>
<dbReference type="Gene3D" id="3.40.50.11990">
    <property type="entry name" value="RNA polymerase II accessory factor, Cdc73 C-terminal domain"/>
    <property type="match status" value="1"/>
</dbReference>
<keyword evidence="2" id="KW-1185">Reference proteome</keyword>
<dbReference type="InterPro" id="IPR038103">
    <property type="entry name" value="CDC73_C_sf"/>
</dbReference>
<evidence type="ECO:0000313" key="1">
    <source>
        <dbReference type="EMBL" id="ELQ75701.1"/>
    </source>
</evidence>
<dbReference type="OMA" id="YDFRFIL"/>
<dbReference type="Proteomes" id="UP000011185">
    <property type="component" value="Unassembled WGS sequence"/>
</dbReference>
<sequence length="277" mass="32794">MDVLRSLLTDGYEISDKKIIADHKIIDNKYIEIEEKTYTLLQILFYVQHETMPFEMYAKLALENDIPVVDSKLMYYLAEKVYPLEKYDKNKFNLQYDFRFILNHVVRKEYVILVPASYSSKINIFNCLNVFSTGSFKNPPLDIKNMLVNEHKLKRKMEMCTANFIFMTKWHGTVHADVVAVFLDGSEWQISTLLDVYKDKYDETRRNNDFDINQSDDFFGGRSKWACPVYFVHTADQQICNTNYEFEDVLVENEAGNFGLVNKIWRDIENYLKRTSF</sequence>
<dbReference type="STRING" id="72359.L7JXE7"/>
<dbReference type="VEuPathDB" id="MicrosporidiaDB:THOM_1373"/>
<evidence type="ECO:0000313" key="2">
    <source>
        <dbReference type="Proteomes" id="UP000011185"/>
    </source>
</evidence>
<gene>
    <name evidence="1" type="ORF">THOM_1373</name>
</gene>
<dbReference type="EMBL" id="JH993935">
    <property type="protein sequence ID" value="ELQ75701.1"/>
    <property type="molecule type" value="Genomic_DNA"/>
</dbReference>
<proteinExistence type="predicted"/>
<protein>
    <submittedName>
        <fullName evidence="1">Uncharacterized protein</fullName>
    </submittedName>
</protein>
<organism evidence="1 2">
    <name type="scientific">Trachipleistophora hominis</name>
    <name type="common">Microsporidian parasite</name>
    <dbReference type="NCBI Taxonomy" id="72359"/>
    <lineage>
        <taxon>Eukaryota</taxon>
        <taxon>Fungi</taxon>
        <taxon>Fungi incertae sedis</taxon>
        <taxon>Microsporidia</taxon>
        <taxon>Pleistophoridae</taxon>
        <taxon>Trachipleistophora</taxon>
    </lineage>
</organism>
<name>L7JXE7_TRAHO</name>
<accession>L7JXE7</accession>